<keyword evidence="1" id="KW-0472">Membrane</keyword>
<name>A0A0A8Y7X2_ARUDO</name>
<keyword evidence="1" id="KW-1133">Transmembrane helix</keyword>
<evidence type="ECO:0000313" key="2">
    <source>
        <dbReference type="EMBL" id="JAD21265.1"/>
    </source>
</evidence>
<proteinExistence type="predicted"/>
<reference evidence="2" key="1">
    <citation type="submission" date="2014-09" db="EMBL/GenBank/DDBJ databases">
        <authorList>
            <person name="Magalhaes I.L.F."/>
            <person name="Oliveira U."/>
            <person name="Santos F.R."/>
            <person name="Vidigal T.H.D.A."/>
            <person name="Brescovit A.D."/>
            <person name="Santos A.J."/>
        </authorList>
    </citation>
    <scope>NUCLEOTIDE SEQUENCE</scope>
    <source>
        <tissue evidence="2">Shoot tissue taken approximately 20 cm above the soil surface</tissue>
    </source>
</reference>
<feature type="transmembrane region" description="Helical" evidence="1">
    <location>
        <begin position="12"/>
        <end position="35"/>
    </location>
</feature>
<dbReference type="AlphaFoldDB" id="A0A0A8Y7X2"/>
<accession>A0A0A8Y7X2</accession>
<reference evidence="2" key="2">
    <citation type="journal article" date="2015" name="Data Brief">
        <title>Shoot transcriptome of the giant reed, Arundo donax.</title>
        <authorList>
            <person name="Barrero R.A."/>
            <person name="Guerrero F.D."/>
            <person name="Moolhuijzen P."/>
            <person name="Goolsby J.A."/>
            <person name="Tidwell J."/>
            <person name="Bellgard S.E."/>
            <person name="Bellgard M.I."/>
        </authorList>
    </citation>
    <scope>NUCLEOTIDE SEQUENCE</scope>
    <source>
        <tissue evidence="2">Shoot tissue taken approximately 20 cm above the soil surface</tissue>
    </source>
</reference>
<keyword evidence="1" id="KW-0812">Transmembrane</keyword>
<protein>
    <submittedName>
        <fullName evidence="2">Uncharacterized protein</fullName>
    </submittedName>
</protein>
<evidence type="ECO:0000256" key="1">
    <source>
        <dbReference type="SAM" id="Phobius"/>
    </source>
</evidence>
<dbReference type="EMBL" id="GBRH01276630">
    <property type="protein sequence ID" value="JAD21265.1"/>
    <property type="molecule type" value="Transcribed_RNA"/>
</dbReference>
<organism evidence="2">
    <name type="scientific">Arundo donax</name>
    <name type="common">Giant reed</name>
    <name type="synonym">Donax arundinaceus</name>
    <dbReference type="NCBI Taxonomy" id="35708"/>
    <lineage>
        <taxon>Eukaryota</taxon>
        <taxon>Viridiplantae</taxon>
        <taxon>Streptophyta</taxon>
        <taxon>Embryophyta</taxon>
        <taxon>Tracheophyta</taxon>
        <taxon>Spermatophyta</taxon>
        <taxon>Magnoliopsida</taxon>
        <taxon>Liliopsida</taxon>
        <taxon>Poales</taxon>
        <taxon>Poaceae</taxon>
        <taxon>PACMAD clade</taxon>
        <taxon>Arundinoideae</taxon>
        <taxon>Arundineae</taxon>
        <taxon>Arundo</taxon>
    </lineage>
</organism>
<sequence length="55" mass="6153">MLLCDLPNLTKVVCLIFLFFAQVIFLMCLMISLGLSSRGLKIFCVNGIEMLTVIL</sequence>